<dbReference type="PANTHER" id="PTHR13847">
    <property type="entry name" value="SARCOSINE DEHYDROGENASE-RELATED"/>
    <property type="match status" value="1"/>
</dbReference>
<dbReference type="Pfam" id="PF01266">
    <property type="entry name" value="DAO"/>
    <property type="match status" value="1"/>
</dbReference>
<dbReference type="PANTHER" id="PTHR13847:SF281">
    <property type="entry name" value="FAD DEPENDENT OXIDOREDUCTASE DOMAIN-CONTAINING PROTEIN"/>
    <property type="match status" value="1"/>
</dbReference>
<dbReference type="Gene3D" id="2.102.10.10">
    <property type="entry name" value="Rieske [2Fe-2S] iron-sulphur domain"/>
    <property type="match status" value="1"/>
</dbReference>
<dbReference type="AlphaFoldDB" id="A0A286AKB0"/>
<keyword evidence="2" id="KW-0479">Metal-binding</keyword>
<feature type="domain" description="Rieske" evidence="7">
    <location>
        <begin position="424"/>
        <end position="509"/>
    </location>
</feature>
<organism evidence="8 9">
    <name type="scientific">Nitrosomonas ureae</name>
    <dbReference type="NCBI Taxonomy" id="44577"/>
    <lineage>
        <taxon>Bacteria</taxon>
        <taxon>Pseudomonadati</taxon>
        <taxon>Pseudomonadota</taxon>
        <taxon>Betaproteobacteria</taxon>
        <taxon>Nitrosomonadales</taxon>
        <taxon>Nitrosomonadaceae</taxon>
        <taxon>Nitrosomonas</taxon>
    </lineage>
</organism>
<dbReference type="GO" id="GO:0016491">
    <property type="term" value="F:oxidoreductase activity"/>
    <property type="evidence" value="ECO:0007669"/>
    <property type="project" value="UniProtKB-KW"/>
</dbReference>
<dbReference type="GO" id="GO:0016020">
    <property type="term" value="C:membrane"/>
    <property type="evidence" value="ECO:0007669"/>
    <property type="project" value="InterPro"/>
</dbReference>
<dbReference type="EMBL" id="OCMU01000003">
    <property type="protein sequence ID" value="SOD22340.1"/>
    <property type="molecule type" value="Genomic_DNA"/>
</dbReference>
<dbReference type="SUPFAM" id="SSF50022">
    <property type="entry name" value="ISP domain"/>
    <property type="match status" value="1"/>
</dbReference>
<evidence type="ECO:0000256" key="6">
    <source>
        <dbReference type="ARBA" id="ARBA00023157"/>
    </source>
</evidence>
<sequence>MPNNINNSSISLWQASTTIPIFPTLENDSETDVCVIGAGIAGLTTAYLLSKQGKKVLLIEARNIGSGETGRTTAHFFPPDEWYHSVENSFGVDHSILVAESFSKAVDLVESIIKTEHIECSFKRLNGYLYSLFEKENKKIDEELNAARRAGVTVQKLEQVPGVNFATGPCIQYSNQAQFHPLNYLKGLSNAIIGNGGRIYCGTRALTIDSDKSIQIVSTTSKKIRAKAIVVATNTPFNDTVVMHTKQSAYMTYVVGIRVPRGSVPHILLWDTGDPYYYLRLESPEYDADYEILVVGGRDHKVGQDLHPEHRYEEIEQWIREHFPMAETVEYRWSGEIMEPADGMAFLGRNPMDDNNIYIITGDSGNGMTHCTIGAMIVTDLIMERSNPWASIYDPKRAVIHGISDFISEQANTLMQYSDWVKGGDVDTINDIPRGQGAIVQNGAHKIAVYKDFQGKLHGLSPTCPHLGCIVHFNSAEHSWDCPCHGSRFNIKGEILHGPAASPLKILPL</sequence>
<dbReference type="CDD" id="cd03477">
    <property type="entry name" value="Rieske_YhfW_C"/>
    <property type="match status" value="1"/>
</dbReference>
<protein>
    <submittedName>
        <fullName evidence="8">Glycine/D-amino acid oxidase</fullName>
    </submittedName>
</protein>
<evidence type="ECO:0000313" key="9">
    <source>
        <dbReference type="Proteomes" id="UP000219335"/>
    </source>
</evidence>
<evidence type="ECO:0000256" key="3">
    <source>
        <dbReference type="ARBA" id="ARBA00023002"/>
    </source>
</evidence>
<evidence type="ECO:0000256" key="5">
    <source>
        <dbReference type="ARBA" id="ARBA00023014"/>
    </source>
</evidence>
<evidence type="ECO:0000313" key="8">
    <source>
        <dbReference type="EMBL" id="SOD22340.1"/>
    </source>
</evidence>
<evidence type="ECO:0000256" key="1">
    <source>
        <dbReference type="ARBA" id="ARBA00022714"/>
    </source>
</evidence>
<evidence type="ECO:0000256" key="2">
    <source>
        <dbReference type="ARBA" id="ARBA00022723"/>
    </source>
</evidence>
<keyword evidence="4" id="KW-0408">Iron</keyword>
<dbReference type="InterPro" id="IPR036922">
    <property type="entry name" value="Rieske_2Fe-2S_sf"/>
</dbReference>
<evidence type="ECO:0000259" key="7">
    <source>
        <dbReference type="PROSITE" id="PS51296"/>
    </source>
</evidence>
<dbReference type="Gene3D" id="3.30.9.10">
    <property type="entry name" value="D-Amino Acid Oxidase, subunit A, domain 2"/>
    <property type="match status" value="1"/>
</dbReference>
<dbReference type="GO" id="GO:0051537">
    <property type="term" value="F:2 iron, 2 sulfur cluster binding"/>
    <property type="evidence" value="ECO:0007669"/>
    <property type="project" value="UniProtKB-KW"/>
</dbReference>
<reference evidence="8 9" key="1">
    <citation type="submission" date="2017-09" db="EMBL/GenBank/DDBJ databases">
        <authorList>
            <person name="Ehlers B."/>
            <person name="Leendertz F.H."/>
        </authorList>
    </citation>
    <scope>NUCLEOTIDE SEQUENCE [LARGE SCALE GENOMIC DNA]</scope>
    <source>
        <strain evidence="8 9">Nm42</strain>
    </source>
</reference>
<keyword evidence="3" id="KW-0560">Oxidoreductase</keyword>
<keyword evidence="1" id="KW-0001">2Fe-2S</keyword>
<dbReference type="PROSITE" id="PS51296">
    <property type="entry name" value="RIESKE"/>
    <property type="match status" value="1"/>
</dbReference>
<dbReference type="InterPro" id="IPR005805">
    <property type="entry name" value="Rieske_Fe-S_prot_C"/>
</dbReference>
<dbReference type="InterPro" id="IPR006076">
    <property type="entry name" value="FAD-dep_OxRdtase"/>
</dbReference>
<keyword evidence="6" id="KW-1015">Disulfide bond</keyword>
<evidence type="ECO:0000256" key="4">
    <source>
        <dbReference type="ARBA" id="ARBA00023004"/>
    </source>
</evidence>
<accession>A0A286AKB0</accession>
<dbReference type="GO" id="GO:0005737">
    <property type="term" value="C:cytoplasm"/>
    <property type="evidence" value="ECO:0007669"/>
    <property type="project" value="TreeGrafter"/>
</dbReference>
<proteinExistence type="predicted"/>
<dbReference type="InterPro" id="IPR036188">
    <property type="entry name" value="FAD/NAD-bd_sf"/>
</dbReference>
<dbReference type="InterPro" id="IPR017941">
    <property type="entry name" value="Rieske_2Fe-2S"/>
</dbReference>
<dbReference type="Pfam" id="PF00355">
    <property type="entry name" value="Rieske"/>
    <property type="match status" value="1"/>
</dbReference>
<dbReference type="Proteomes" id="UP000219335">
    <property type="component" value="Unassembled WGS sequence"/>
</dbReference>
<gene>
    <name evidence="8" type="ORF">SAMN06297164_3438</name>
</gene>
<keyword evidence="5" id="KW-0411">Iron-sulfur</keyword>
<dbReference type="SUPFAM" id="SSF51905">
    <property type="entry name" value="FAD/NAD(P)-binding domain"/>
    <property type="match status" value="1"/>
</dbReference>
<dbReference type="FunFam" id="2.102.10.10:FF:000014">
    <property type="entry name" value="Oxidoreductase, FAD dependent"/>
    <property type="match status" value="1"/>
</dbReference>
<name>A0A286AKB0_9PROT</name>
<dbReference type="PRINTS" id="PR00162">
    <property type="entry name" value="RIESKE"/>
</dbReference>
<dbReference type="RefSeq" id="WP_097107410.1">
    <property type="nucleotide sequence ID" value="NZ_OCMU01000003.1"/>
</dbReference>
<dbReference type="Gene3D" id="3.50.50.60">
    <property type="entry name" value="FAD/NAD(P)-binding domain"/>
    <property type="match status" value="1"/>
</dbReference>
<dbReference type="InterPro" id="IPR038010">
    <property type="entry name" value="YhfW_C"/>
</dbReference>
<dbReference type="GO" id="GO:0046872">
    <property type="term" value="F:metal ion binding"/>
    <property type="evidence" value="ECO:0007669"/>
    <property type="project" value="UniProtKB-KW"/>
</dbReference>